<sequence>MTDLAIDDRPVLAGGGDRQLPAPGKRKFQGRRIILMIFLILLALSFLTPALWMLNASLRPEEHVMDFPPGFALSHPQWGNYATVLRNMPVYFLNSVKLAVLNVVGGLIVSSLAGYAFARLTWKGRDALFGIVLVTAIVPNIIYLLPQYILFQKIGWIDTLFPLWVPRVLTPVFGTFLMRQAFKSLPAGLEEAAQVDGASTFRTFLTIMVPQTKPALAAVAMFTFLDSWNDLFGPLIFLTSPEKQTLPIGLAQFQNEFYTQVGPLMAGATVTVIPVFVVFLLAQRYFIQGVTGSGFKG</sequence>
<feature type="transmembrane region" description="Helical" evidence="7">
    <location>
        <begin position="161"/>
        <end position="178"/>
    </location>
</feature>
<keyword evidence="4 7" id="KW-0812">Transmembrane</keyword>
<comment type="subcellular location">
    <subcellularLocation>
        <location evidence="1 7">Cell membrane</location>
        <topology evidence="1 7">Multi-pass membrane protein</topology>
    </subcellularLocation>
</comment>
<keyword evidence="6 7" id="KW-0472">Membrane</keyword>
<dbReference type="GO" id="GO:0005886">
    <property type="term" value="C:plasma membrane"/>
    <property type="evidence" value="ECO:0007669"/>
    <property type="project" value="UniProtKB-SubCell"/>
</dbReference>
<dbReference type="InterPro" id="IPR000515">
    <property type="entry name" value="MetI-like"/>
</dbReference>
<organism evidence="9 10">
    <name type="scientific">Kribbella pratensis</name>
    <dbReference type="NCBI Taxonomy" id="2512112"/>
    <lineage>
        <taxon>Bacteria</taxon>
        <taxon>Bacillati</taxon>
        <taxon>Actinomycetota</taxon>
        <taxon>Actinomycetes</taxon>
        <taxon>Propionibacteriales</taxon>
        <taxon>Kribbellaceae</taxon>
        <taxon>Kribbella</taxon>
    </lineage>
</organism>
<keyword evidence="9" id="KW-0762">Sugar transport</keyword>
<comment type="caution">
    <text evidence="9">The sequence shown here is derived from an EMBL/GenBank/DDBJ whole genome shotgun (WGS) entry which is preliminary data.</text>
</comment>
<keyword evidence="3" id="KW-1003">Cell membrane</keyword>
<evidence type="ECO:0000313" key="9">
    <source>
        <dbReference type="EMBL" id="TDW77894.1"/>
    </source>
</evidence>
<dbReference type="CDD" id="cd06261">
    <property type="entry name" value="TM_PBP2"/>
    <property type="match status" value="1"/>
</dbReference>
<dbReference type="GO" id="GO:0055085">
    <property type="term" value="P:transmembrane transport"/>
    <property type="evidence" value="ECO:0007669"/>
    <property type="project" value="InterPro"/>
</dbReference>
<evidence type="ECO:0000256" key="4">
    <source>
        <dbReference type="ARBA" id="ARBA00022692"/>
    </source>
</evidence>
<evidence type="ECO:0000256" key="5">
    <source>
        <dbReference type="ARBA" id="ARBA00022989"/>
    </source>
</evidence>
<evidence type="ECO:0000259" key="8">
    <source>
        <dbReference type="PROSITE" id="PS50928"/>
    </source>
</evidence>
<dbReference type="Pfam" id="PF00528">
    <property type="entry name" value="BPD_transp_1"/>
    <property type="match status" value="1"/>
</dbReference>
<dbReference type="PANTHER" id="PTHR43744">
    <property type="entry name" value="ABC TRANSPORTER PERMEASE PROTEIN MG189-RELATED-RELATED"/>
    <property type="match status" value="1"/>
</dbReference>
<feature type="transmembrane region" description="Helical" evidence="7">
    <location>
        <begin position="98"/>
        <end position="118"/>
    </location>
</feature>
<dbReference type="RefSeq" id="WP_134103229.1">
    <property type="nucleotide sequence ID" value="NZ_SODP01000001.1"/>
</dbReference>
<protein>
    <submittedName>
        <fullName evidence="9">Multiple sugar transport system permease protein</fullName>
    </submittedName>
</protein>
<keyword evidence="10" id="KW-1185">Reference proteome</keyword>
<dbReference type="EMBL" id="SODP01000001">
    <property type="protein sequence ID" value="TDW77894.1"/>
    <property type="molecule type" value="Genomic_DNA"/>
</dbReference>
<dbReference type="AlphaFoldDB" id="A0A4R8CP41"/>
<dbReference type="OrthoDB" id="9794684at2"/>
<evidence type="ECO:0000256" key="7">
    <source>
        <dbReference type="RuleBase" id="RU363032"/>
    </source>
</evidence>
<feature type="transmembrane region" description="Helical" evidence="7">
    <location>
        <begin position="127"/>
        <end position="149"/>
    </location>
</feature>
<evidence type="ECO:0000256" key="6">
    <source>
        <dbReference type="ARBA" id="ARBA00023136"/>
    </source>
</evidence>
<keyword evidence="5 7" id="KW-1133">Transmembrane helix</keyword>
<reference evidence="9 10" key="1">
    <citation type="submission" date="2019-03" db="EMBL/GenBank/DDBJ databases">
        <title>Genomic Encyclopedia of Type Strains, Phase III (KMG-III): the genomes of soil and plant-associated and newly described type strains.</title>
        <authorList>
            <person name="Whitman W."/>
        </authorList>
    </citation>
    <scope>NUCLEOTIDE SEQUENCE [LARGE SCALE GENOMIC DNA]</scope>
    <source>
        <strain evidence="9 10">VKM Ac-2573</strain>
    </source>
</reference>
<feature type="transmembrane region" description="Helical" evidence="7">
    <location>
        <begin position="257"/>
        <end position="282"/>
    </location>
</feature>
<dbReference type="PROSITE" id="PS50928">
    <property type="entry name" value="ABC_TM1"/>
    <property type="match status" value="1"/>
</dbReference>
<evidence type="ECO:0000256" key="2">
    <source>
        <dbReference type="ARBA" id="ARBA00022448"/>
    </source>
</evidence>
<dbReference type="Gene3D" id="1.10.3720.10">
    <property type="entry name" value="MetI-like"/>
    <property type="match status" value="1"/>
</dbReference>
<dbReference type="Proteomes" id="UP000295146">
    <property type="component" value="Unassembled WGS sequence"/>
</dbReference>
<gene>
    <name evidence="9" type="ORF">EV653_3070</name>
</gene>
<evidence type="ECO:0000256" key="3">
    <source>
        <dbReference type="ARBA" id="ARBA00022475"/>
    </source>
</evidence>
<name>A0A4R8CP41_9ACTN</name>
<dbReference type="InterPro" id="IPR035906">
    <property type="entry name" value="MetI-like_sf"/>
</dbReference>
<dbReference type="PANTHER" id="PTHR43744:SF12">
    <property type="entry name" value="ABC TRANSPORTER PERMEASE PROTEIN MG189-RELATED"/>
    <property type="match status" value="1"/>
</dbReference>
<comment type="similarity">
    <text evidence="7">Belongs to the binding-protein-dependent transport system permease family.</text>
</comment>
<keyword evidence="2 7" id="KW-0813">Transport</keyword>
<dbReference type="SUPFAM" id="SSF161098">
    <property type="entry name" value="MetI-like"/>
    <property type="match status" value="1"/>
</dbReference>
<evidence type="ECO:0000256" key="1">
    <source>
        <dbReference type="ARBA" id="ARBA00004651"/>
    </source>
</evidence>
<accession>A0A4R8CP41</accession>
<feature type="domain" description="ABC transmembrane type-1" evidence="8">
    <location>
        <begin position="92"/>
        <end position="282"/>
    </location>
</feature>
<proteinExistence type="inferred from homology"/>
<evidence type="ECO:0000313" key="10">
    <source>
        <dbReference type="Proteomes" id="UP000295146"/>
    </source>
</evidence>
<feature type="transmembrane region" description="Helical" evidence="7">
    <location>
        <begin position="33"/>
        <end position="54"/>
    </location>
</feature>